<organism evidence="2 3">
    <name type="scientific">Algoriphagus halophytocola</name>
    <dbReference type="NCBI Taxonomy" id="2991499"/>
    <lineage>
        <taxon>Bacteria</taxon>
        <taxon>Pseudomonadati</taxon>
        <taxon>Bacteroidota</taxon>
        <taxon>Cytophagia</taxon>
        <taxon>Cytophagales</taxon>
        <taxon>Cyclobacteriaceae</taxon>
        <taxon>Algoriphagus</taxon>
    </lineage>
</organism>
<proteinExistence type="predicted"/>
<sequence>MMEILDLLTEFWSQITVLIIGIGYILRTIFNFYLKRAELKFAFIHKERAEVIREIHIDLTKLSRDIDFLALGHTFAGLKAGPSIEEGRSIVGNVVDMKNKIKIKVEENEIYFSDNFISLFNQLFSKIDDNVILTSLNNSISNCDNEKYEFNNSGLFLSYYETDFPKLKHKLKKEYRKYL</sequence>
<keyword evidence="3" id="KW-1185">Reference proteome</keyword>
<dbReference type="Proteomes" id="UP001163156">
    <property type="component" value="Chromosome"/>
</dbReference>
<protein>
    <recommendedName>
        <fullName evidence="4">DUF4760 domain-containing protein</fullName>
    </recommendedName>
</protein>
<feature type="transmembrane region" description="Helical" evidence="1">
    <location>
        <begin position="12"/>
        <end position="34"/>
    </location>
</feature>
<gene>
    <name evidence="2" type="ORF">OM944_00460</name>
</gene>
<name>A0ABY6MGQ0_9BACT</name>
<evidence type="ECO:0008006" key="4">
    <source>
        <dbReference type="Google" id="ProtNLM"/>
    </source>
</evidence>
<keyword evidence="1" id="KW-0812">Transmembrane</keyword>
<accession>A0ABY6MGQ0</accession>
<keyword evidence="1" id="KW-0472">Membrane</keyword>
<keyword evidence="1" id="KW-1133">Transmembrane helix</keyword>
<evidence type="ECO:0000313" key="2">
    <source>
        <dbReference type="EMBL" id="UZD22973.1"/>
    </source>
</evidence>
<dbReference type="EMBL" id="CP110226">
    <property type="protein sequence ID" value="UZD22973.1"/>
    <property type="molecule type" value="Genomic_DNA"/>
</dbReference>
<dbReference type="RefSeq" id="WP_264809498.1">
    <property type="nucleotide sequence ID" value="NZ_CP110226.1"/>
</dbReference>
<reference evidence="2" key="1">
    <citation type="submission" date="2022-10" db="EMBL/GenBank/DDBJ databases">
        <title>Algoriphagus sp. a novel bacteria isolate from halophytes salicornia europaea.</title>
        <authorList>
            <person name="Peng Y."/>
            <person name="Jiang L."/>
            <person name="Lee J."/>
        </authorList>
    </citation>
    <scope>NUCLEOTIDE SEQUENCE</scope>
    <source>
        <strain evidence="2">TR-M5</strain>
    </source>
</reference>
<evidence type="ECO:0000256" key="1">
    <source>
        <dbReference type="SAM" id="Phobius"/>
    </source>
</evidence>
<evidence type="ECO:0000313" key="3">
    <source>
        <dbReference type="Proteomes" id="UP001163156"/>
    </source>
</evidence>